<proteinExistence type="predicted"/>
<evidence type="ECO:0008006" key="4">
    <source>
        <dbReference type="Google" id="ProtNLM"/>
    </source>
</evidence>
<dbReference type="InterPro" id="IPR036322">
    <property type="entry name" value="WD40_repeat_dom_sf"/>
</dbReference>
<feature type="compositionally biased region" description="Polar residues" evidence="1">
    <location>
        <begin position="1"/>
        <end position="22"/>
    </location>
</feature>
<protein>
    <recommendedName>
        <fullName evidence="4">WD40 repeat-like protein</fullName>
    </recommendedName>
</protein>
<gene>
    <name evidence="2" type="ORF">HANVADRAFT_47656</name>
</gene>
<dbReference type="AlphaFoldDB" id="A0A1B7TH75"/>
<name>A0A1B7TH75_9ASCO</name>
<evidence type="ECO:0000256" key="1">
    <source>
        <dbReference type="SAM" id="MobiDB-lite"/>
    </source>
</evidence>
<dbReference type="InterPro" id="IPR015943">
    <property type="entry name" value="WD40/YVTN_repeat-like_dom_sf"/>
</dbReference>
<sequence length="528" mass="62476">MVFTRSGNSKRGNHGSSNSNLKNVPRFKTIKDYIIQRNVIENEEFKIWKDNWSVMFEFITTFKPLEFKPFQGDNALEKYESETFKNVTITQSTTDENTLYMNLNDDEYIYKVELDFDKINKGELDFWKLSKIGCIPNNDKLLQMELISEDRLLVLTSKQLQIYNLSKNNDFDSSELIKNLDFMNYGKINPDQFGFLQLNKDEQKDFPTAHFSIIQNDQILLDSGYLIQIEKTKLSIVKKLIFSNENLKLIPYLITNFKDQLLYTFEGNIIYSQFSSTDNEKQVVLDINKWNESIAEYEEDKVEEITSLSICQYNTNLLTTGHINGDINLWDISEIPVAQKYNKILKLKHNLIQNRELLVDRTIKQKNTAYNDKLKANHFERYDYNIVENYLATKRINTLDENGVEWIYPYINKVEWINDHEFLTHCSRSGFIYHWDIVPFIKHDMKIVEAIKENKEENIERLTVDESLQECLMFKHTSGGQRRDRSPKYLEECNIKQRMLHSTGYWPKKNLFTNVTNDGTILIYKPFK</sequence>
<evidence type="ECO:0000313" key="2">
    <source>
        <dbReference type="EMBL" id="OBA28084.1"/>
    </source>
</evidence>
<accession>A0A1B7TH75</accession>
<organism evidence="2 3">
    <name type="scientific">Hanseniaspora valbyensis NRRL Y-1626</name>
    <dbReference type="NCBI Taxonomy" id="766949"/>
    <lineage>
        <taxon>Eukaryota</taxon>
        <taxon>Fungi</taxon>
        <taxon>Dikarya</taxon>
        <taxon>Ascomycota</taxon>
        <taxon>Saccharomycotina</taxon>
        <taxon>Saccharomycetes</taxon>
        <taxon>Saccharomycodales</taxon>
        <taxon>Saccharomycodaceae</taxon>
        <taxon>Hanseniaspora</taxon>
    </lineage>
</organism>
<dbReference type="Proteomes" id="UP000092321">
    <property type="component" value="Unassembled WGS sequence"/>
</dbReference>
<dbReference type="OrthoDB" id="6619788at2759"/>
<comment type="caution">
    <text evidence="2">The sequence shown here is derived from an EMBL/GenBank/DDBJ whole genome shotgun (WGS) entry which is preliminary data.</text>
</comment>
<dbReference type="SUPFAM" id="SSF50978">
    <property type="entry name" value="WD40 repeat-like"/>
    <property type="match status" value="1"/>
</dbReference>
<feature type="region of interest" description="Disordered" evidence="1">
    <location>
        <begin position="1"/>
        <end position="23"/>
    </location>
</feature>
<keyword evidence="3" id="KW-1185">Reference proteome</keyword>
<dbReference type="EMBL" id="LXPE01000005">
    <property type="protein sequence ID" value="OBA28084.1"/>
    <property type="molecule type" value="Genomic_DNA"/>
</dbReference>
<reference evidence="3" key="1">
    <citation type="journal article" date="2016" name="Proc. Natl. Acad. Sci. U.S.A.">
        <title>Comparative genomics of biotechnologically important yeasts.</title>
        <authorList>
            <person name="Riley R."/>
            <person name="Haridas S."/>
            <person name="Wolfe K.H."/>
            <person name="Lopes M.R."/>
            <person name="Hittinger C.T."/>
            <person name="Goeker M."/>
            <person name="Salamov A.A."/>
            <person name="Wisecaver J.H."/>
            <person name="Long T.M."/>
            <person name="Calvey C.H."/>
            <person name="Aerts A.L."/>
            <person name="Barry K.W."/>
            <person name="Choi C."/>
            <person name="Clum A."/>
            <person name="Coughlan A.Y."/>
            <person name="Deshpande S."/>
            <person name="Douglass A.P."/>
            <person name="Hanson S.J."/>
            <person name="Klenk H.-P."/>
            <person name="LaButti K.M."/>
            <person name="Lapidus A."/>
            <person name="Lindquist E.A."/>
            <person name="Lipzen A.M."/>
            <person name="Meier-Kolthoff J.P."/>
            <person name="Ohm R.A."/>
            <person name="Otillar R.P."/>
            <person name="Pangilinan J.L."/>
            <person name="Peng Y."/>
            <person name="Rokas A."/>
            <person name="Rosa C.A."/>
            <person name="Scheuner C."/>
            <person name="Sibirny A.A."/>
            <person name="Slot J.C."/>
            <person name="Stielow J.B."/>
            <person name="Sun H."/>
            <person name="Kurtzman C.P."/>
            <person name="Blackwell M."/>
            <person name="Grigoriev I.V."/>
            <person name="Jeffries T.W."/>
        </authorList>
    </citation>
    <scope>NUCLEOTIDE SEQUENCE [LARGE SCALE GENOMIC DNA]</scope>
    <source>
        <strain evidence="3">NRRL Y-1626</strain>
    </source>
</reference>
<evidence type="ECO:0000313" key="3">
    <source>
        <dbReference type="Proteomes" id="UP000092321"/>
    </source>
</evidence>
<dbReference type="Gene3D" id="2.130.10.10">
    <property type="entry name" value="YVTN repeat-like/Quinoprotein amine dehydrogenase"/>
    <property type="match status" value="1"/>
</dbReference>